<accession>A0ABT6M4Z7</accession>
<reference evidence="3 4" key="1">
    <citation type="submission" date="2023-04" db="EMBL/GenBank/DDBJ databases">
        <title>Forest soil microbial communities from Buena Vista Peninsula, Colon Province, Panama.</title>
        <authorList>
            <person name="Bouskill N."/>
        </authorList>
    </citation>
    <scope>NUCLEOTIDE SEQUENCE [LARGE SCALE GENOMIC DNA]</scope>
    <source>
        <strain evidence="3 4">CFH S0262</strain>
    </source>
</reference>
<sequence length="197" mass="21374">MMTTVPFGEARAQLRELLCRAEYGRERITITRHGAPAAALVSVEDLRALEALEASESSEGVRGGSQPAVLSESVVIGAAVAAVWSVLTVSRWRSGWWSALLLDAYCGGEVLVDWDERAGCVIECADGESITIQFGGESQFGPLVLHIELVPRPQVGESVEVRIRQDGPGPDAAYWRERLDAWKRYAEALSSSPSIHP</sequence>
<protein>
    <recommendedName>
        <fullName evidence="2">Antitoxin</fullName>
    </recommendedName>
</protein>
<dbReference type="InterPro" id="IPR036165">
    <property type="entry name" value="YefM-like_sf"/>
</dbReference>
<dbReference type="SUPFAM" id="SSF143120">
    <property type="entry name" value="YefM-like"/>
    <property type="match status" value="1"/>
</dbReference>
<dbReference type="Gene3D" id="3.40.1620.10">
    <property type="entry name" value="YefM-like domain"/>
    <property type="match status" value="1"/>
</dbReference>
<name>A0ABT6M4Z7_9NOCA</name>
<proteinExistence type="inferred from homology"/>
<comment type="similarity">
    <text evidence="1 2">Belongs to the phD/YefM antitoxin family.</text>
</comment>
<dbReference type="InterPro" id="IPR006442">
    <property type="entry name" value="Antitoxin_Phd/YefM"/>
</dbReference>
<gene>
    <name evidence="3" type="ORF">M2280_000588</name>
</gene>
<dbReference type="Pfam" id="PF02604">
    <property type="entry name" value="PhdYeFM_antitox"/>
    <property type="match status" value="1"/>
</dbReference>
<organism evidence="3 4">
    <name type="scientific">Prescottella agglutinans</name>
    <dbReference type="NCBI Taxonomy" id="1644129"/>
    <lineage>
        <taxon>Bacteria</taxon>
        <taxon>Bacillati</taxon>
        <taxon>Actinomycetota</taxon>
        <taxon>Actinomycetes</taxon>
        <taxon>Mycobacteriales</taxon>
        <taxon>Nocardiaceae</taxon>
        <taxon>Prescottella</taxon>
    </lineage>
</organism>
<keyword evidence="4" id="KW-1185">Reference proteome</keyword>
<dbReference type="EMBL" id="JARXVC010000001">
    <property type="protein sequence ID" value="MDH6279383.1"/>
    <property type="molecule type" value="Genomic_DNA"/>
</dbReference>
<evidence type="ECO:0000313" key="3">
    <source>
        <dbReference type="EMBL" id="MDH6279383.1"/>
    </source>
</evidence>
<evidence type="ECO:0000256" key="1">
    <source>
        <dbReference type="ARBA" id="ARBA00009981"/>
    </source>
</evidence>
<dbReference type="Gene3D" id="3.30.530.20">
    <property type="match status" value="1"/>
</dbReference>
<dbReference type="InterPro" id="IPR023393">
    <property type="entry name" value="START-like_dom_sf"/>
</dbReference>
<dbReference type="RefSeq" id="WP_280758750.1">
    <property type="nucleotide sequence ID" value="NZ_JARXVC010000001.1"/>
</dbReference>
<comment type="caution">
    <text evidence="3">The sequence shown here is derived from an EMBL/GenBank/DDBJ whole genome shotgun (WGS) entry which is preliminary data.</text>
</comment>
<dbReference type="NCBIfam" id="TIGR01552">
    <property type="entry name" value="phd_fam"/>
    <property type="match status" value="1"/>
</dbReference>
<dbReference type="SUPFAM" id="SSF55961">
    <property type="entry name" value="Bet v1-like"/>
    <property type="match status" value="1"/>
</dbReference>
<evidence type="ECO:0000313" key="4">
    <source>
        <dbReference type="Proteomes" id="UP001160334"/>
    </source>
</evidence>
<comment type="function">
    <text evidence="2">Antitoxin component of a type II toxin-antitoxin (TA) system.</text>
</comment>
<evidence type="ECO:0000256" key="2">
    <source>
        <dbReference type="RuleBase" id="RU362080"/>
    </source>
</evidence>
<dbReference type="Proteomes" id="UP001160334">
    <property type="component" value="Unassembled WGS sequence"/>
</dbReference>